<dbReference type="EMBL" id="JABAYA010000133">
    <property type="protein sequence ID" value="KAF7723988.1"/>
    <property type="molecule type" value="Genomic_DNA"/>
</dbReference>
<evidence type="ECO:0000313" key="3">
    <source>
        <dbReference type="Proteomes" id="UP000605846"/>
    </source>
</evidence>
<keyword evidence="1" id="KW-0472">Membrane</keyword>
<accession>A0A8H7BP02</accession>
<gene>
    <name evidence="2" type="ORF">EC973_001448</name>
</gene>
<evidence type="ECO:0000256" key="1">
    <source>
        <dbReference type="SAM" id="Phobius"/>
    </source>
</evidence>
<protein>
    <submittedName>
        <fullName evidence="2">Uncharacterized protein</fullName>
    </submittedName>
</protein>
<sequence length="208" mass="23869">MGSSSSTPASSSALNKREKEVSCDDSIERVFVVERELAMSEIISLICVLKLPLVTTAIAVVYTLAKEYFSEKGISATHTGLLLETSTGHYYLVEYTNDSKAHLYEVEYPVKEKRNLFDPNTMVNDFVITKVLDDRVQYLIDPPERIEMHGYTWEKKRLRRKPSPEKTPDIAKREMEELMPIGYNLMENEVCHTALCRLLEKWGLLDDD</sequence>
<dbReference type="Proteomes" id="UP000605846">
    <property type="component" value="Unassembled WGS sequence"/>
</dbReference>
<comment type="caution">
    <text evidence="2">The sequence shown here is derived from an EMBL/GenBank/DDBJ whole genome shotgun (WGS) entry which is preliminary data.</text>
</comment>
<reference evidence="2" key="1">
    <citation type="submission" date="2020-01" db="EMBL/GenBank/DDBJ databases">
        <title>Genome Sequencing of Three Apophysomyces-Like Fungal Strains Confirms a Novel Fungal Genus in the Mucoromycota with divergent Burkholderia-like Endosymbiotic Bacteria.</title>
        <authorList>
            <person name="Stajich J.E."/>
            <person name="Macias A.M."/>
            <person name="Carter-House D."/>
            <person name="Lovett B."/>
            <person name="Kasson L.R."/>
            <person name="Berry K."/>
            <person name="Grigoriev I."/>
            <person name="Chang Y."/>
            <person name="Spatafora J."/>
            <person name="Kasson M.T."/>
        </authorList>
    </citation>
    <scope>NUCLEOTIDE SEQUENCE</scope>
    <source>
        <strain evidence="2">NRRL A-21654</strain>
    </source>
</reference>
<keyword evidence="3" id="KW-1185">Reference proteome</keyword>
<organism evidence="2 3">
    <name type="scientific">Apophysomyces ossiformis</name>
    <dbReference type="NCBI Taxonomy" id="679940"/>
    <lineage>
        <taxon>Eukaryota</taxon>
        <taxon>Fungi</taxon>
        <taxon>Fungi incertae sedis</taxon>
        <taxon>Mucoromycota</taxon>
        <taxon>Mucoromycotina</taxon>
        <taxon>Mucoromycetes</taxon>
        <taxon>Mucorales</taxon>
        <taxon>Mucorineae</taxon>
        <taxon>Mucoraceae</taxon>
        <taxon>Apophysomyces</taxon>
    </lineage>
</organism>
<keyword evidence="1" id="KW-1133">Transmembrane helix</keyword>
<proteinExistence type="predicted"/>
<name>A0A8H7BP02_9FUNG</name>
<keyword evidence="1" id="KW-0812">Transmembrane</keyword>
<evidence type="ECO:0000313" key="2">
    <source>
        <dbReference type="EMBL" id="KAF7723988.1"/>
    </source>
</evidence>
<dbReference type="AlphaFoldDB" id="A0A8H7BP02"/>
<feature type="transmembrane region" description="Helical" evidence="1">
    <location>
        <begin position="42"/>
        <end position="65"/>
    </location>
</feature>